<dbReference type="InterPro" id="IPR011854">
    <property type="entry name" value="HypE"/>
</dbReference>
<gene>
    <name evidence="4" type="ORF">OCV88_11220</name>
</gene>
<proteinExistence type="inferred from homology"/>
<dbReference type="Gene3D" id="3.30.1330.10">
    <property type="entry name" value="PurM-like, N-terminal domain"/>
    <property type="match status" value="1"/>
</dbReference>
<dbReference type="Gene3D" id="3.90.650.10">
    <property type="entry name" value="PurM-like C-terminal domain"/>
    <property type="match status" value="1"/>
</dbReference>
<dbReference type="PIRSF" id="PIRSF005644">
    <property type="entry name" value="Hdrgns_mtr_HypE"/>
    <property type="match status" value="1"/>
</dbReference>
<protein>
    <submittedName>
        <fullName evidence="4">AIR synthase family protein</fullName>
    </submittedName>
</protein>
<keyword evidence="5" id="KW-1185">Reference proteome</keyword>
<evidence type="ECO:0000259" key="2">
    <source>
        <dbReference type="Pfam" id="PF00586"/>
    </source>
</evidence>
<dbReference type="Pfam" id="PF00586">
    <property type="entry name" value="AIRS"/>
    <property type="match status" value="1"/>
</dbReference>
<dbReference type="SUPFAM" id="SSF56042">
    <property type="entry name" value="PurM C-terminal domain-like"/>
    <property type="match status" value="1"/>
</dbReference>
<dbReference type="SUPFAM" id="SSF55326">
    <property type="entry name" value="PurM N-terminal domain-like"/>
    <property type="match status" value="1"/>
</dbReference>
<dbReference type="Proteomes" id="UP001652442">
    <property type="component" value="Unassembled WGS sequence"/>
</dbReference>
<reference evidence="4 5" key="1">
    <citation type="journal article" date="2021" name="ISME Commun">
        <title>Automated analysis of genomic sequences facilitates high-throughput and comprehensive description of bacteria.</title>
        <authorList>
            <person name="Hitch T.C.A."/>
        </authorList>
    </citation>
    <scope>NUCLEOTIDE SEQUENCE [LARGE SCALE GENOMIC DNA]</scope>
    <source>
        <strain evidence="4 5">Sanger_109</strain>
    </source>
</reference>
<feature type="domain" description="PurM-like C-terminal" evidence="3">
    <location>
        <begin position="152"/>
        <end position="303"/>
    </location>
</feature>
<organism evidence="4 5">
    <name type="scientific">Brotonthovivens ammoniilytica</name>
    <dbReference type="NCBI Taxonomy" id="2981725"/>
    <lineage>
        <taxon>Bacteria</taxon>
        <taxon>Bacillati</taxon>
        <taxon>Bacillota</taxon>
        <taxon>Clostridia</taxon>
        <taxon>Lachnospirales</taxon>
        <taxon>Lachnospiraceae</taxon>
        <taxon>Brotonthovivens</taxon>
    </lineage>
</organism>
<accession>A0ABT2TML4</accession>
<dbReference type="EMBL" id="JAOQJQ010000004">
    <property type="protein sequence ID" value="MCU6762901.1"/>
    <property type="molecule type" value="Genomic_DNA"/>
</dbReference>
<dbReference type="Pfam" id="PF02769">
    <property type="entry name" value="AIRS_C"/>
    <property type="match status" value="1"/>
</dbReference>
<evidence type="ECO:0000256" key="1">
    <source>
        <dbReference type="ARBA" id="ARBA00006243"/>
    </source>
</evidence>
<sequence length="327" mass="35244">MKIGKLPESVLKRSVFKQLHTKRKEVCQGAGVGEDCAAIALKEDELFVVSTDPITGTVQDIGKMAMLITLNDLASAGAQPVGVLLTALFPEDITELQIREMMQQIDGECEKYNVQVVGGHTEVTKAVNQPLLTVTGIGKVKKNQMVSTAGAKPGDDIVITKWIAIEGTVILAKEKEQELLSRFPAGFVAAARELEQYLSVVADGAVAVKTGVHAMHDVTEGGIFGALWEMAEASGIGLEIDLKKIPIRQETVEVCEFFGINPYELISSGSMLIAAADGNQLVRDLEKNGIHGTVVGKAVKGNDRVLINGEEHRFLEPPKTDQLYKVI</sequence>
<dbReference type="CDD" id="cd06061">
    <property type="entry name" value="PurM-like1"/>
    <property type="match status" value="1"/>
</dbReference>
<feature type="domain" description="PurM-like N-terminal" evidence="2">
    <location>
        <begin position="33"/>
        <end position="140"/>
    </location>
</feature>
<dbReference type="InterPro" id="IPR036921">
    <property type="entry name" value="PurM-like_N_sf"/>
</dbReference>
<evidence type="ECO:0000313" key="4">
    <source>
        <dbReference type="EMBL" id="MCU6762901.1"/>
    </source>
</evidence>
<dbReference type="InterPro" id="IPR016188">
    <property type="entry name" value="PurM-like_N"/>
</dbReference>
<evidence type="ECO:0000313" key="5">
    <source>
        <dbReference type="Proteomes" id="UP001652442"/>
    </source>
</evidence>
<comment type="caution">
    <text evidence="4">The sequence shown here is derived from an EMBL/GenBank/DDBJ whole genome shotgun (WGS) entry which is preliminary data.</text>
</comment>
<dbReference type="InterPro" id="IPR010918">
    <property type="entry name" value="PurM-like_C_dom"/>
</dbReference>
<comment type="similarity">
    <text evidence="1">Belongs to the HypE family.</text>
</comment>
<dbReference type="InterPro" id="IPR036676">
    <property type="entry name" value="PurM-like_C_sf"/>
</dbReference>
<dbReference type="RefSeq" id="WP_158425557.1">
    <property type="nucleotide sequence ID" value="NZ_JAOQJQ010000004.1"/>
</dbReference>
<dbReference type="PANTHER" id="PTHR30303">
    <property type="entry name" value="HYDROGENASE ISOENZYMES FORMATION PROTEIN HYPE"/>
    <property type="match status" value="1"/>
</dbReference>
<evidence type="ECO:0000259" key="3">
    <source>
        <dbReference type="Pfam" id="PF02769"/>
    </source>
</evidence>
<dbReference type="PANTHER" id="PTHR30303:SF4">
    <property type="entry name" value="HYDROGENASE EXPRESSION_FORMATION PROTEIN HYPE"/>
    <property type="match status" value="1"/>
</dbReference>
<name>A0ABT2TML4_9FIRM</name>